<evidence type="ECO:0000313" key="2">
    <source>
        <dbReference type="EnsemblPlants" id="PGSC0003DMT400094881"/>
    </source>
</evidence>
<feature type="region of interest" description="Disordered" evidence="1">
    <location>
        <begin position="112"/>
        <end position="133"/>
    </location>
</feature>
<dbReference type="InParanoid" id="M1DV31"/>
<reference evidence="2" key="2">
    <citation type="submission" date="2015-06" db="UniProtKB">
        <authorList>
            <consortium name="EnsemblPlants"/>
        </authorList>
    </citation>
    <scope>IDENTIFICATION</scope>
    <source>
        <strain evidence="2">DM1-3 516 R44</strain>
    </source>
</reference>
<dbReference type="HOGENOM" id="CLU_1091570_0_0_1"/>
<sequence length="255" mass="28619">MATATGEGGWLNTSNSRRNHNIDRINRTGFIGIDTEIDPRYRNRVLPESVLPEISKGFVWSLSYRIGTGLDRTRTGGKNNKAVGKEVDAIMEIAGQISDARSSKTMQRRATSTSLKQISATDSSEIPTTNNSGNFDLWRQECEEVISETQHKETNTGATKKDTIGGVIKATTPTKEKVENPKLDKLSPQELQEKQDTEEEKTFEANINQISKEGDLSLRQIQMLKDKLGMNRYSKPYLSYVNTKSRKSRPADFDQ</sequence>
<dbReference type="Proteomes" id="UP000011115">
    <property type="component" value="Unassembled WGS sequence"/>
</dbReference>
<name>M1DV31_SOLTU</name>
<dbReference type="PaxDb" id="4113-PGSC0003DMT400094881"/>
<protein>
    <submittedName>
        <fullName evidence="2">Uncharacterized protein</fullName>
    </submittedName>
</protein>
<keyword evidence="3" id="KW-1185">Reference proteome</keyword>
<accession>M1DV31</accession>
<evidence type="ECO:0000313" key="3">
    <source>
        <dbReference type="Proteomes" id="UP000011115"/>
    </source>
</evidence>
<dbReference type="EnsemblPlants" id="PGSC0003DMT400094881">
    <property type="protein sequence ID" value="PGSC0003DMT400094881"/>
    <property type="gene ID" value="PGSC0003DMG400044452"/>
</dbReference>
<dbReference type="AlphaFoldDB" id="M1DV31"/>
<evidence type="ECO:0000256" key="1">
    <source>
        <dbReference type="SAM" id="MobiDB-lite"/>
    </source>
</evidence>
<proteinExistence type="predicted"/>
<dbReference type="Gramene" id="PGSC0003DMT400094881">
    <property type="protein sequence ID" value="PGSC0003DMT400094881"/>
    <property type="gene ID" value="PGSC0003DMG400044452"/>
</dbReference>
<organism evidence="2 3">
    <name type="scientific">Solanum tuberosum</name>
    <name type="common">Potato</name>
    <dbReference type="NCBI Taxonomy" id="4113"/>
    <lineage>
        <taxon>Eukaryota</taxon>
        <taxon>Viridiplantae</taxon>
        <taxon>Streptophyta</taxon>
        <taxon>Embryophyta</taxon>
        <taxon>Tracheophyta</taxon>
        <taxon>Spermatophyta</taxon>
        <taxon>Magnoliopsida</taxon>
        <taxon>eudicotyledons</taxon>
        <taxon>Gunneridae</taxon>
        <taxon>Pentapetalae</taxon>
        <taxon>asterids</taxon>
        <taxon>lamiids</taxon>
        <taxon>Solanales</taxon>
        <taxon>Solanaceae</taxon>
        <taxon>Solanoideae</taxon>
        <taxon>Solaneae</taxon>
        <taxon>Solanum</taxon>
    </lineage>
</organism>
<reference evidence="3" key="1">
    <citation type="journal article" date="2011" name="Nature">
        <title>Genome sequence and analysis of the tuber crop potato.</title>
        <authorList>
            <consortium name="The Potato Genome Sequencing Consortium"/>
        </authorList>
    </citation>
    <scope>NUCLEOTIDE SEQUENCE [LARGE SCALE GENOMIC DNA]</scope>
    <source>
        <strain evidence="3">cv. DM1-3 516 R44</strain>
    </source>
</reference>